<dbReference type="SMART" id="SM00530">
    <property type="entry name" value="HTH_XRE"/>
    <property type="match status" value="3"/>
</dbReference>
<gene>
    <name evidence="6" type="ORF">OM960_18615</name>
</gene>
<evidence type="ECO:0000256" key="1">
    <source>
        <dbReference type="ARBA" id="ARBA00006157"/>
    </source>
</evidence>
<feature type="domain" description="HTH cro/C1-type" evidence="5">
    <location>
        <begin position="137"/>
        <end position="191"/>
    </location>
</feature>
<dbReference type="Proteomes" id="UP001207582">
    <property type="component" value="Unassembled WGS sequence"/>
</dbReference>
<sequence length="196" mass="21810">MQSRERLNSINNELAKKGYTQARVARELGVTPSSVTNVCKGTSKSRRIEDFISNIIGMSIGDMPVQSRERLNSINTELAKRGYTQARVARELGVTPPSVANVCKGTSKSRRIEDFISNIFRMPPGDAPMPSREHSNPINHELARRGYTHARVARELGVTRPSVSKVCRGTSKSRRIEDFIANIIGVPPGDIWSHRK</sequence>
<organism evidence="6 7">
    <name type="scientific">Defluviimonas salinarum</name>
    <dbReference type="NCBI Taxonomy" id="2992147"/>
    <lineage>
        <taxon>Bacteria</taxon>
        <taxon>Pseudomonadati</taxon>
        <taxon>Pseudomonadota</taxon>
        <taxon>Alphaproteobacteria</taxon>
        <taxon>Rhodobacterales</taxon>
        <taxon>Paracoccaceae</taxon>
        <taxon>Albidovulum</taxon>
    </lineage>
</organism>
<dbReference type="RefSeq" id="WP_264773001.1">
    <property type="nucleotide sequence ID" value="NZ_JAPDOG010000021.1"/>
</dbReference>
<dbReference type="EMBL" id="JAPDOG010000021">
    <property type="protein sequence ID" value="MCW3783556.1"/>
    <property type="molecule type" value="Genomic_DNA"/>
</dbReference>
<evidence type="ECO:0000256" key="2">
    <source>
        <dbReference type="ARBA" id="ARBA00023015"/>
    </source>
</evidence>
<comment type="caution">
    <text evidence="6">The sequence shown here is derived from an EMBL/GenBank/DDBJ whole genome shotgun (WGS) entry which is preliminary data.</text>
</comment>
<feature type="domain" description="HTH cro/C1-type" evidence="5">
    <location>
        <begin position="9"/>
        <end position="63"/>
    </location>
</feature>
<keyword evidence="2" id="KW-0805">Transcription regulation</keyword>
<accession>A0ABT3J792</accession>
<evidence type="ECO:0000259" key="5">
    <source>
        <dbReference type="SMART" id="SM00530"/>
    </source>
</evidence>
<dbReference type="Pfam" id="PF13693">
    <property type="entry name" value="HTH_35"/>
    <property type="match status" value="1"/>
</dbReference>
<dbReference type="InterPro" id="IPR010982">
    <property type="entry name" value="Lambda_DNA-bd_dom_sf"/>
</dbReference>
<reference evidence="6 7" key="1">
    <citation type="submission" date="2022-10" db="EMBL/GenBank/DDBJ databases">
        <title>Defluviimonas sp. CAU 1641 isolated from mud.</title>
        <authorList>
            <person name="Kim W."/>
        </authorList>
    </citation>
    <scope>NUCLEOTIDE SEQUENCE [LARGE SCALE GENOMIC DNA]</scope>
    <source>
        <strain evidence="6 7">CAU 1641</strain>
    </source>
</reference>
<protein>
    <submittedName>
        <fullName evidence="6">Helix-turn-helix domain-containing protein</fullName>
    </submittedName>
</protein>
<dbReference type="InterPro" id="IPR001387">
    <property type="entry name" value="Cro/C1-type_HTH"/>
</dbReference>
<dbReference type="Gene3D" id="1.10.260.40">
    <property type="entry name" value="lambda repressor-like DNA-binding domains"/>
    <property type="match status" value="3"/>
</dbReference>
<keyword evidence="7" id="KW-1185">Reference proteome</keyword>
<dbReference type="SUPFAM" id="SSF47413">
    <property type="entry name" value="lambda repressor-like DNA-binding domains"/>
    <property type="match status" value="1"/>
</dbReference>
<keyword evidence="4" id="KW-0804">Transcription</keyword>
<evidence type="ECO:0000256" key="4">
    <source>
        <dbReference type="ARBA" id="ARBA00023163"/>
    </source>
</evidence>
<evidence type="ECO:0000256" key="3">
    <source>
        <dbReference type="ARBA" id="ARBA00023125"/>
    </source>
</evidence>
<feature type="domain" description="HTH cro/C1-type" evidence="5">
    <location>
        <begin position="73"/>
        <end position="127"/>
    </location>
</feature>
<name>A0ABT3J792_9RHOB</name>
<keyword evidence="3" id="KW-0238">DNA-binding</keyword>
<evidence type="ECO:0000313" key="7">
    <source>
        <dbReference type="Proteomes" id="UP001207582"/>
    </source>
</evidence>
<dbReference type="InterPro" id="IPR038722">
    <property type="entry name" value="Ner_HTH_dom"/>
</dbReference>
<comment type="similarity">
    <text evidence="1">Belongs to the ner transcriptional regulatory family.</text>
</comment>
<dbReference type="CDD" id="cd00093">
    <property type="entry name" value="HTH_XRE"/>
    <property type="match status" value="1"/>
</dbReference>
<evidence type="ECO:0000313" key="6">
    <source>
        <dbReference type="EMBL" id="MCW3783556.1"/>
    </source>
</evidence>
<proteinExistence type="inferred from homology"/>